<dbReference type="AlphaFoldDB" id="A0A7J6WM77"/>
<name>A0A7J6WM77_THATH</name>
<feature type="domain" description="Ubiquinol-cytochrome c chaperone" evidence="2">
    <location>
        <begin position="197"/>
        <end position="341"/>
    </location>
</feature>
<dbReference type="InterPro" id="IPR007129">
    <property type="entry name" value="Ubiqinol_cyt_c_chaperone_CPB3"/>
</dbReference>
<evidence type="ECO:0000256" key="1">
    <source>
        <dbReference type="ARBA" id="ARBA00006407"/>
    </source>
</evidence>
<dbReference type="GO" id="GO:0034551">
    <property type="term" value="P:mitochondrial respiratory chain complex III assembly"/>
    <property type="evidence" value="ECO:0007669"/>
    <property type="project" value="TreeGrafter"/>
</dbReference>
<comment type="caution">
    <text evidence="3">The sequence shown here is derived from an EMBL/GenBank/DDBJ whole genome shotgun (WGS) entry which is preliminary data.</text>
</comment>
<evidence type="ECO:0000259" key="2">
    <source>
        <dbReference type="Pfam" id="PF03981"/>
    </source>
</evidence>
<dbReference type="PANTHER" id="PTHR12184">
    <property type="entry name" value="UBIQUINOL-CYTOCHROME C REDUCTASE COMPLEX ASSEMBLY FACTOR 1 FAMILY MEMBER"/>
    <property type="match status" value="1"/>
</dbReference>
<reference evidence="3 4" key="1">
    <citation type="submission" date="2020-06" db="EMBL/GenBank/DDBJ databases">
        <title>Transcriptomic and genomic resources for Thalictrum thalictroides and T. hernandezii: Facilitating candidate gene discovery in an emerging model plant lineage.</title>
        <authorList>
            <person name="Arias T."/>
            <person name="Riano-Pachon D.M."/>
            <person name="Di Stilio V.S."/>
        </authorList>
    </citation>
    <scope>NUCLEOTIDE SEQUENCE [LARGE SCALE GENOMIC DNA]</scope>
    <source>
        <strain evidence="4">cv. WT478/WT964</strain>
        <tissue evidence="3">Leaves</tissue>
    </source>
</reference>
<evidence type="ECO:0000313" key="4">
    <source>
        <dbReference type="Proteomes" id="UP000554482"/>
    </source>
</evidence>
<sequence>MALRAAIVGAETCLIKNGSKLQAWNLFNNSNRFMSSHGDDHLDKQQVIDRVPSVVKSFPKVDPAQTMVPRWGRAFIYLSKLGVENCKGTQRHLPFSYRNYTTVAAAVDTSTLDPHNKVFSSNPQVNLNKMFWSKPCSLALPPDSPLVVEEPKYEGIKHIIFKLLLFYSKQSKSIRGANVIYGRVISQVEKPAIYNVFNLEKTFKTTFSLLVLHMWLCLRRLKAEGKDGVELRQYLYEIYNHDVELRVSKAGVNLLLTKWMKEVERIFYGNIVAYDAAMLPEAKPDELQNVIWRNIFSDDGSSVPFDSASHIVQAMTRYARREAACMSLTDKEALFSGNFVFTPLENPPGTPASKSDRVKDIENFEANLKMVKD</sequence>
<protein>
    <submittedName>
        <fullName evidence="3">Ubiquinol-cytochrome C chaperone family protein</fullName>
    </submittedName>
</protein>
<evidence type="ECO:0000313" key="3">
    <source>
        <dbReference type="EMBL" id="KAF5198083.1"/>
    </source>
</evidence>
<dbReference type="OrthoDB" id="10253878at2759"/>
<dbReference type="Pfam" id="PF03981">
    <property type="entry name" value="Ubiq_cyt_C_chap"/>
    <property type="match status" value="1"/>
</dbReference>
<organism evidence="3 4">
    <name type="scientific">Thalictrum thalictroides</name>
    <name type="common">Rue-anemone</name>
    <name type="synonym">Anemone thalictroides</name>
    <dbReference type="NCBI Taxonomy" id="46969"/>
    <lineage>
        <taxon>Eukaryota</taxon>
        <taxon>Viridiplantae</taxon>
        <taxon>Streptophyta</taxon>
        <taxon>Embryophyta</taxon>
        <taxon>Tracheophyta</taxon>
        <taxon>Spermatophyta</taxon>
        <taxon>Magnoliopsida</taxon>
        <taxon>Ranunculales</taxon>
        <taxon>Ranunculaceae</taxon>
        <taxon>Thalictroideae</taxon>
        <taxon>Thalictrum</taxon>
    </lineage>
</organism>
<dbReference type="InterPro" id="IPR021150">
    <property type="entry name" value="Ubiq_cyt_c_chap"/>
</dbReference>
<dbReference type="PANTHER" id="PTHR12184:SF1">
    <property type="entry name" value="UBIQUINOL-CYTOCHROME-C REDUCTASE COMPLEX ASSEMBLY FACTOR 1"/>
    <property type="match status" value="1"/>
</dbReference>
<proteinExistence type="inferred from homology"/>
<keyword evidence="4" id="KW-1185">Reference proteome</keyword>
<gene>
    <name evidence="3" type="ORF">FRX31_012334</name>
</gene>
<dbReference type="GO" id="GO:0005739">
    <property type="term" value="C:mitochondrion"/>
    <property type="evidence" value="ECO:0007669"/>
    <property type="project" value="TreeGrafter"/>
</dbReference>
<dbReference type="Proteomes" id="UP000554482">
    <property type="component" value="Unassembled WGS sequence"/>
</dbReference>
<dbReference type="EMBL" id="JABWDY010013772">
    <property type="protein sequence ID" value="KAF5198083.1"/>
    <property type="molecule type" value="Genomic_DNA"/>
</dbReference>
<comment type="similarity">
    <text evidence="1">Belongs to the CBP3 family.</text>
</comment>
<accession>A0A7J6WM77</accession>